<dbReference type="RefSeq" id="WP_132539638.1">
    <property type="nucleotide sequence ID" value="NZ_SLWY01000005.1"/>
</dbReference>
<feature type="domain" description="HIT" evidence="3">
    <location>
        <begin position="5"/>
        <end position="112"/>
    </location>
</feature>
<dbReference type="OrthoDB" id="9784774at2"/>
<comment type="caution">
    <text evidence="4">The sequence shown here is derived from an EMBL/GenBank/DDBJ whole genome shotgun (WGS) entry which is preliminary data.</text>
</comment>
<dbReference type="AlphaFoldDB" id="A0A4R2L681"/>
<reference evidence="4 5" key="1">
    <citation type="submission" date="2019-03" db="EMBL/GenBank/DDBJ databases">
        <title>Genomic Encyclopedia of Type Strains, Phase IV (KMG-IV): sequencing the most valuable type-strain genomes for metagenomic binning, comparative biology and taxonomic classification.</title>
        <authorList>
            <person name="Goeker M."/>
        </authorList>
    </citation>
    <scope>NUCLEOTIDE SEQUENCE [LARGE SCALE GENOMIC DNA]</scope>
    <source>
        <strain evidence="4 5">DSM 25287</strain>
    </source>
</reference>
<dbReference type="CDD" id="cd01276">
    <property type="entry name" value="PKCI_related"/>
    <property type="match status" value="1"/>
</dbReference>
<dbReference type="PANTHER" id="PTHR23089">
    <property type="entry name" value="HISTIDINE TRIAD HIT PROTEIN"/>
    <property type="match status" value="1"/>
</dbReference>
<dbReference type="Proteomes" id="UP000295765">
    <property type="component" value="Unassembled WGS sequence"/>
</dbReference>
<evidence type="ECO:0000313" key="4">
    <source>
        <dbReference type="EMBL" id="TCO82314.1"/>
    </source>
</evidence>
<keyword evidence="5" id="KW-1185">Reference proteome</keyword>
<dbReference type="EMBL" id="SLWY01000005">
    <property type="protein sequence ID" value="TCO82314.1"/>
    <property type="molecule type" value="Genomic_DNA"/>
</dbReference>
<dbReference type="InterPro" id="IPR011146">
    <property type="entry name" value="HIT-like"/>
</dbReference>
<dbReference type="PRINTS" id="PR00332">
    <property type="entry name" value="HISTRIAD"/>
</dbReference>
<evidence type="ECO:0000313" key="5">
    <source>
        <dbReference type="Proteomes" id="UP000295765"/>
    </source>
</evidence>
<evidence type="ECO:0000259" key="3">
    <source>
        <dbReference type="PROSITE" id="PS51084"/>
    </source>
</evidence>
<comment type="caution">
    <text evidence="2">Lacks conserved residue(s) required for the propagation of feature annotation.</text>
</comment>
<dbReference type="Pfam" id="PF11969">
    <property type="entry name" value="DcpS_C"/>
    <property type="match status" value="1"/>
</dbReference>
<dbReference type="Gene3D" id="3.30.428.10">
    <property type="entry name" value="HIT-like"/>
    <property type="match status" value="1"/>
</dbReference>
<evidence type="ECO:0000256" key="1">
    <source>
        <dbReference type="PIRSR" id="PIRSR601310-1"/>
    </source>
</evidence>
<dbReference type="PROSITE" id="PS51084">
    <property type="entry name" value="HIT_2"/>
    <property type="match status" value="1"/>
</dbReference>
<dbReference type="InterPro" id="IPR001310">
    <property type="entry name" value="Histidine_triad_HIT"/>
</dbReference>
<dbReference type="SUPFAM" id="SSF54197">
    <property type="entry name" value="HIT-like"/>
    <property type="match status" value="1"/>
</dbReference>
<sequence>MSDCIFCKIVAGAIPARIAYEDEHVLAFHDISPQAPVHVLVIPRRHIATLNDLAPDDAGLVGAMTLTAQKLARDLVVDGTGFRLVLNCNADGGQDVFHLHLLGGRRMKWPPG</sequence>
<dbReference type="InterPro" id="IPR036265">
    <property type="entry name" value="HIT-like_sf"/>
</dbReference>
<gene>
    <name evidence="4" type="ORF">EV699_105104</name>
</gene>
<protein>
    <submittedName>
        <fullName evidence="4">Histidine triad (HIT) family protein</fullName>
    </submittedName>
</protein>
<proteinExistence type="predicted"/>
<accession>A0A4R2L681</accession>
<organism evidence="4 5">
    <name type="scientific">Plasticicumulans lactativorans</name>
    <dbReference type="NCBI Taxonomy" id="1133106"/>
    <lineage>
        <taxon>Bacteria</taxon>
        <taxon>Pseudomonadati</taxon>
        <taxon>Pseudomonadota</taxon>
        <taxon>Gammaproteobacteria</taxon>
        <taxon>Candidatus Competibacteraceae</taxon>
        <taxon>Plasticicumulans</taxon>
    </lineage>
</organism>
<dbReference type="GO" id="GO:0003824">
    <property type="term" value="F:catalytic activity"/>
    <property type="evidence" value="ECO:0007669"/>
    <property type="project" value="InterPro"/>
</dbReference>
<name>A0A4R2L681_9GAMM</name>
<feature type="active site" description="Tele-AMP-histidine intermediate" evidence="1">
    <location>
        <position position="100"/>
    </location>
</feature>
<evidence type="ECO:0000256" key="2">
    <source>
        <dbReference type="PROSITE-ProRule" id="PRU00464"/>
    </source>
</evidence>